<evidence type="ECO:0000256" key="4">
    <source>
        <dbReference type="ARBA" id="ARBA00023005"/>
    </source>
</evidence>
<dbReference type="Pfam" id="PF00021">
    <property type="entry name" value="UPAR_LY6"/>
    <property type="match status" value="1"/>
</dbReference>
<evidence type="ECO:0000256" key="1">
    <source>
        <dbReference type="ARBA" id="ARBA00004613"/>
    </source>
</evidence>
<dbReference type="Proteomes" id="UP000694559">
    <property type="component" value="Unplaced"/>
</dbReference>
<evidence type="ECO:0000256" key="2">
    <source>
        <dbReference type="ARBA" id="ARBA00006570"/>
    </source>
</evidence>
<feature type="domain" description="UPAR/Ly6" evidence="7">
    <location>
        <begin position="109"/>
        <end position="163"/>
    </location>
</feature>
<dbReference type="Pfam" id="PF02988">
    <property type="entry name" value="PLA2_inh"/>
    <property type="match status" value="1"/>
</dbReference>
<name>A0A8C6X354_NAJNA</name>
<comment type="subcellular location">
    <subcellularLocation>
        <location evidence="1">Secreted</location>
    </subcellularLocation>
</comment>
<feature type="chain" id="PRO_5034163139" description="Phospholipase A2 inhibitor" evidence="6">
    <location>
        <begin position="17"/>
        <end position="238"/>
    </location>
</feature>
<evidence type="ECO:0000313" key="10">
    <source>
        <dbReference type="Proteomes" id="UP000694559"/>
    </source>
</evidence>
<dbReference type="Gene3D" id="2.10.60.10">
    <property type="entry name" value="CD59"/>
    <property type="match status" value="2"/>
</dbReference>
<keyword evidence="3" id="KW-0964">Secreted</keyword>
<reference evidence="9" key="1">
    <citation type="submission" date="2025-08" db="UniProtKB">
        <authorList>
            <consortium name="Ensembl"/>
        </authorList>
    </citation>
    <scope>IDENTIFICATION</scope>
</reference>
<proteinExistence type="inferred from homology"/>
<keyword evidence="6" id="KW-0732">Signal</keyword>
<dbReference type="SUPFAM" id="SSF57302">
    <property type="entry name" value="Snake toxin-like"/>
    <property type="match status" value="2"/>
</dbReference>
<accession>A0A8C6X354</accession>
<evidence type="ECO:0000313" key="9">
    <source>
        <dbReference type="Ensembl" id="ENSNNAP00000005448.1"/>
    </source>
</evidence>
<keyword evidence="10" id="KW-1185">Reference proteome</keyword>
<dbReference type="PANTHER" id="PTHR20914:SF30">
    <property type="entry name" value="LY6_PLAUR DOMAIN CONTAINING 9"/>
    <property type="match status" value="1"/>
</dbReference>
<dbReference type="GO" id="GO:0019834">
    <property type="term" value="F:phospholipase A2 inhibitor activity"/>
    <property type="evidence" value="ECO:0007669"/>
    <property type="project" value="UniProtKB-KW"/>
</dbReference>
<evidence type="ECO:0000256" key="5">
    <source>
        <dbReference type="ARBA" id="ARBA00023157"/>
    </source>
</evidence>
<sequence>MKTLFLLTLFIIEGLSLECEECFGIGDCSENMVTCDIGKDRCSVIDMVLPMGLSMKIKTCVSSDVCDKGVQVINMGQQGKVVAHLKCCEGDECRNVVHPELPNKAPVNGKQCPACFALGKTCHEEVIDCTGDELYCAEGLLDSGMDMLTLKVRLKGCANKALCDSLVGYEAMAPENSGDHAMRCTPNSSIYLQEFTTVGQWNDVIITEEFSGGTNTIPRWFGLFITILSGILLRKLLA</sequence>
<dbReference type="PANTHER" id="PTHR20914">
    <property type="entry name" value="LY6/PLAUR DOMAIN-CONTAINING PROTEIN 8"/>
    <property type="match status" value="1"/>
</dbReference>
<keyword evidence="4" id="KW-0593">Phospholipase A2 inhibitor</keyword>
<dbReference type="AlphaFoldDB" id="A0A8C6X354"/>
<feature type="domain" description="Phospholipase A2 inhibitor N-terminal" evidence="8">
    <location>
        <begin position="18"/>
        <end position="94"/>
    </location>
</feature>
<evidence type="ECO:0000259" key="7">
    <source>
        <dbReference type="Pfam" id="PF00021"/>
    </source>
</evidence>
<evidence type="ECO:0000256" key="3">
    <source>
        <dbReference type="ARBA" id="ARBA00022525"/>
    </source>
</evidence>
<organism evidence="9 10">
    <name type="scientific">Naja naja</name>
    <name type="common">Indian cobra</name>
    <dbReference type="NCBI Taxonomy" id="35670"/>
    <lineage>
        <taxon>Eukaryota</taxon>
        <taxon>Metazoa</taxon>
        <taxon>Chordata</taxon>
        <taxon>Craniata</taxon>
        <taxon>Vertebrata</taxon>
        <taxon>Euteleostomi</taxon>
        <taxon>Lepidosauria</taxon>
        <taxon>Squamata</taxon>
        <taxon>Bifurcata</taxon>
        <taxon>Unidentata</taxon>
        <taxon>Episquamata</taxon>
        <taxon>Toxicofera</taxon>
        <taxon>Serpentes</taxon>
        <taxon>Colubroidea</taxon>
        <taxon>Elapidae</taxon>
        <taxon>Elapinae</taxon>
        <taxon>Naja</taxon>
    </lineage>
</organism>
<keyword evidence="5" id="KW-1015">Disulfide bond</keyword>
<dbReference type="OMA" id="SNCKPAN"/>
<dbReference type="CDD" id="cd23572">
    <property type="entry name" value="TFP_LU_ECD_PINLYP_rpt2"/>
    <property type="match status" value="1"/>
</dbReference>
<comment type="similarity">
    <text evidence="2">Belongs to the CNF-like-inhibitor family.</text>
</comment>
<dbReference type="CDD" id="cd23588">
    <property type="entry name" value="TFP_LU_ECD_PLIG"/>
    <property type="match status" value="1"/>
</dbReference>
<dbReference type="InterPro" id="IPR016054">
    <property type="entry name" value="LY6_UPA_recep-like"/>
</dbReference>
<dbReference type="GO" id="GO:0005576">
    <property type="term" value="C:extracellular region"/>
    <property type="evidence" value="ECO:0007669"/>
    <property type="project" value="UniProtKB-SubCell"/>
</dbReference>
<evidence type="ECO:0008006" key="11">
    <source>
        <dbReference type="Google" id="ProtNLM"/>
    </source>
</evidence>
<evidence type="ECO:0000259" key="8">
    <source>
        <dbReference type="Pfam" id="PF02988"/>
    </source>
</evidence>
<dbReference type="InterPro" id="IPR004126">
    <property type="entry name" value="PLipase_A2_inh_N"/>
</dbReference>
<evidence type="ECO:0000256" key="6">
    <source>
        <dbReference type="SAM" id="SignalP"/>
    </source>
</evidence>
<dbReference type="OrthoDB" id="9907178at2759"/>
<feature type="signal peptide" evidence="6">
    <location>
        <begin position="1"/>
        <end position="16"/>
    </location>
</feature>
<dbReference type="InterPro" id="IPR045860">
    <property type="entry name" value="Snake_toxin-like_sf"/>
</dbReference>
<dbReference type="Ensembl" id="ENSNNAT00000005694.1">
    <property type="protein sequence ID" value="ENSNNAP00000005448.1"/>
    <property type="gene ID" value="ENSNNAG00000003672.1"/>
</dbReference>
<dbReference type="InterPro" id="IPR050918">
    <property type="entry name" value="CNF-like_PLA2_Inhibitor"/>
</dbReference>
<reference evidence="9" key="2">
    <citation type="submission" date="2025-09" db="UniProtKB">
        <authorList>
            <consortium name="Ensembl"/>
        </authorList>
    </citation>
    <scope>IDENTIFICATION</scope>
</reference>
<dbReference type="GeneTree" id="ENSGT00940000164395"/>
<protein>
    <recommendedName>
        <fullName evidence="11">Phospholipase A2 inhibitor</fullName>
    </recommendedName>
</protein>